<evidence type="ECO:0000256" key="3">
    <source>
        <dbReference type="ARBA" id="ARBA00022525"/>
    </source>
</evidence>
<accession>A0AA88XMP7</accession>
<evidence type="ECO:0000259" key="7">
    <source>
        <dbReference type="PROSITE" id="PS01225"/>
    </source>
</evidence>
<feature type="domain" description="IGFBP N-terminal" evidence="9">
    <location>
        <begin position="1"/>
        <end position="48"/>
    </location>
</feature>
<dbReference type="InterPro" id="IPR000867">
    <property type="entry name" value="IGFBP-like"/>
</dbReference>
<dbReference type="PROSITE" id="PS01225">
    <property type="entry name" value="CTCK_2"/>
    <property type="match status" value="1"/>
</dbReference>
<dbReference type="GO" id="GO:0045597">
    <property type="term" value="P:positive regulation of cell differentiation"/>
    <property type="evidence" value="ECO:0007669"/>
    <property type="project" value="TreeGrafter"/>
</dbReference>
<keyword evidence="3" id="KW-0964">Secreted</keyword>
<evidence type="ECO:0000259" key="8">
    <source>
        <dbReference type="PROSITE" id="PS50184"/>
    </source>
</evidence>
<dbReference type="InterPro" id="IPR050941">
    <property type="entry name" value="CCN"/>
</dbReference>
<dbReference type="SMART" id="SM00041">
    <property type="entry name" value="CT"/>
    <property type="match status" value="1"/>
</dbReference>
<gene>
    <name evidence="10" type="ORF">FSP39_016870</name>
</gene>
<dbReference type="PROSITE" id="PS50184">
    <property type="entry name" value="VWFC_2"/>
    <property type="match status" value="1"/>
</dbReference>
<dbReference type="GO" id="GO:0005615">
    <property type="term" value="C:extracellular space"/>
    <property type="evidence" value="ECO:0007669"/>
    <property type="project" value="TreeGrafter"/>
</dbReference>
<dbReference type="Pfam" id="PF00219">
    <property type="entry name" value="IGFBP"/>
    <property type="match status" value="1"/>
</dbReference>
<reference evidence="10" key="1">
    <citation type="submission" date="2019-08" db="EMBL/GenBank/DDBJ databases">
        <title>The improved chromosome-level genome for the pearl oyster Pinctada fucata martensii using PacBio sequencing and Hi-C.</title>
        <authorList>
            <person name="Zheng Z."/>
        </authorList>
    </citation>
    <scope>NUCLEOTIDE SEQUENCE</scope>
    <source>
        <strain evidence="10">ZZ-2019</strain>
        <tissue evidence="10">Adductor muscle</tissue>
    </source>
</reference>
<dbReference type="PANTHER" id="PTHR11348:SF17">
    <property type="entry name" value="CCN"/>
    <property type="match status" value="1"/>
</dbReference>
<keyword evidence="5" id="KW-1015">Disulfide bond</keyword>
<evidence type="ECO:0000256" key="2">
    <source>
        <dbReference type="ARBA" id="ARBA00008125"/>
    </source>
</evidence>
<dbReference type="SMART" id="SM00214">
    <property type="entry name" value="VWC"/>
    <property type="match status" value="1"/>
</dbReference>
<evidence type="ECO:0008006" key="12">
    <source>
        <dbReference type="Google" id="ProtNLM"/>
    </source>
</evidence>
<dbReference type="PROSITE" id="PS00222">
    <property type="entry name" value="IGFBP_N_1"/>
    <property type="match status" value="1"/>
</dbReference>
<comment type="subcellular location">
    <subcellularLocation>
        <location evidence="1">Secreted</location>
    </subcellularLocation>
</comment>
<feature type="domain" description="VWFC" evidence="8">
    <location>
        <begin position="51"/>
        <end position="118"/>
    </location>
</feature>
<evidence type="ECO:0000256" key="6">
    <source>
        <dbReference type="PROSITE-ProRule" id="PRU00039"/>
    </source>
</evidence>
<dbReference type="InterPro" id="IPR036383">
    <property type="entry name" value="TSP1_rpt_sf"/>
</dbReference>
<dbReference type="GO" id="GO:0008201">
    <property type="term" value="F:heparin binding"/>
    <property type="evidence" value="ECO:0007669"/>
    <property type="project" value="TreeGrafter"/>
</dbReference>
<dbReference type="Pfam" id="PF00093">
    <property type="entry name" value="VWC"/>
    <property type="match status" value="1"/>
</dbReference>
<dbReference type="GO" id="GO:0007165">
    <property type="term" value="P:signal transduction"/>
    <property type="evidence" value="ECO:0007669"/>
    <property type="project" value="InterPro"/>
</dbReference>
<dbReference type="EMBL" id="VSWD01000011">
    <property type="protein sequence ID" value="KAK3088270.1"/>
    <property type="molecule type" value="Genomic_DNA"/>
</dbReference>
<dbReference type="InterPro" id="IPR000884">
    <property type="entry name" value="TSP1_rpt"/>
</dbReference>
<dbReference type="GO" id="GO:0031012">
    <property type="term" value="C:extracellular matrix"/>
    <property type="evidence" value="ECO:0007669"/>
    <property type="project" value="TreeGrafter"/>
</dbReference>
<keyword evidence="4" id="KW-0732">Signal</keyword>
<dbReference type="GO" id="GO:0005178">
    <property type="term" value="F:integrin binding"/>
    <property type="evidence" value="ECO:0007669"/>
    <property type="project" value="TreeGrafter"/>
</dbReference>
<organism evidence="10 11">
    <name type="scientific">Pinctada imbricata</name>
    <name type="common">Atlantic pearl-oyster</name>
    <name type="synonym">Pinctada martensii</name>
    <dbReference type="NCBI Taxonomy" id="66713"/>
    <lineage>
        <taxon>Eukaryota</taxon>
        <taxon>Metazoa</taxon>
        <taxon>Spiralia</taxon>
        <taxon>Lophotrochozoa</taxon>
        <taxon>Mollusca</taxon>
        <taxon>Bivalvia</taxon>
        <taxon>Autobranchia</taxon>
        <taxon>Pteriomorphia</taxon>
        <taxon>Pterioida</taxon>
        <taxon>Pterioidea</taxon>
        <taxon>Pteriidae</taxon>
        <taxon>Pinctada</taxon>
    </lineage>
</organism>
<dbReference type="Pfam" id="PF19035">
    <property type="entry name" value="TSP1_CCN"/>
    <property type="match status" value="1"/>
</dbReference>
<comment type="similarity">
    <text evidence="2">Belongs to the CCN family.</text>
</comment>
<dbReference type="SUPFAM" id="SSF57184">
    <property type="entry name" value="Growth factor receptor domain"/>
    <property type="match status" value="1"/>
</dbReference>
<dbReference type="InterPro" id="IPR043973">
    <property type="entry name" value="TSP1_CCN"/>
</dbReference>
<dbReference type="InterPro" id="IPR001007">
    <property type="entry name" value="VWF_dom"/>
</dbReference>
<feature type="domain" description="CTCK" evidence="7">
    <location>
        <begin position="216"/>
        <end position="293"/>
    </location>
</feature>
<dbReference type="Gene3D" id="2.10.70.10">
    <property type="entry name" value="Complement Module, domain 1"/>
    <property type="match status" value="1"/>
</dbReference>
<evidence type="ECO:0000256" key="4">
    <source>
        <dbReference type="ARBA" id="ARBA00022729"/>
    </source>
</evidence>
<dbReference type="Gene3D" id="2.20.100.10">
    <property type="entry name" value="Thrombospondin type-1 (TSP1) repeat"/>
    <property type="match status" value="1"/>
</dbReference>
<evidence type="ECO:0000313" key="11">
    <source>
        <dbReference type="Proteomes" id="UP001186944"/>
    </source>
</evidence>
<dbReference type="SMART" id="SM00209">
    <property type="entry name" value="TSP1"/>
    <property type="match status" value="1"/>
</dbReference>
<evidence type="ECO:0000256" key="5">
    <source>
        <dbReference type="ARBA" id="ARBA00023157"/>
    </source>
</evidence>
<dbReference type="InterPro" id="IPR017891">
    <property type="entry name" value="Insulin_GF-bd_Cys-rich_CS"/>
</dbReference>
<dbReference type="InterPro" id="IPR006207">
    <property type="entry name" value="Cys_knot_C"/>
</dbReference>
<dbReference type="Proteomes" id="UP001186944">
    <property type="component" value="Unassembled WGS sequence"/>
</dbReference>
<dbReference type="PROSITE" id="PS50092">
    <property type="entry name" value="TSP1"/>
    <property type="match status" value="1"/>
</dbReference>
<name>A0AA88XMP7_PINIB</name>
<evidence type="ECO:0000259" key="9">
    <source>
        <dbReference type="PROSITE" id="PS51323"/>
    </source>
</evidence>
<comment type="caution">
    <text evidence="10">The sequence shown here is derived from an EMBL/GenBank/DDBJ whole genome shotgun (WGS) entry which is preliminary data.</text>
</comment>
<protein>
    <recommendedName>
        <fullName evidence="12">Connective tissue growth factor</fullName>
    </recommendedName>
</protein>
<dbReference type="PROSITE" id="PS51323">
    <property type="entry name" value="IGFBP_N_2"/>
    <property type="match status" value="1"/>
</dbReference>
<sequence length="303" mass="34845">MVLDGCGCCYMCARQHGDLCTRRANCDTFKGLHCDIPRRMSNGLCRSNNPLSCVVNGLVYRDGDQFHLDCRRLCTCQNGNYGCADLCPQEYKAPDPEYCKNAKLVAVPGQCCHQWTCNGFNYTNKSPRHAEWTGPSANMMMISHPAQGPRDVDIQSAEPQCTDEKSDWSRCSVTCGVGISFRYKPRSCGKEKETRLCYLRPCMDNALYSLGKKRKCTPTTRLKEKDYIMYKDKNTECRSVKKYRMKFCTTCSKNRCCYPYKMQTRNLEFDCGSSFKYLQYAWIKRCKCSKKCPRDKQYGKTDS</sequence>
<dbReference type="SUPFAM" id="SSF82895">
    <property type="entry name" value="TSP-1 type 1 repeat"/>
    <property type="match status" value="1"/>
</dbReference>
<evidence type="ECO:0000313" key="10">
    <source>
        <dbReference type="EMBL" id="KAK3088270.1"/>
    </source>
</evidence>
<comment type="caution">
    <text evidence="6">Lacks conserved residue(s) required for the propagation of feature annotation.</text>
</comment>
<dbReference type="AlphaFoldDB" id="A0AA88XMP7"/>
<dbReference type="InterPro" id="IPR009030">
    <property type="entry name" value="Growth_fac_rcpt_cys_sf"/>
</dbReference>
<dbReference type="PANTHER" id="PTHR11348">
    <property type="entry name" value="CONNECTIVE TISSUE GROWTH FACTOR-RELATED"/>
    <property type="match status" value="1"/>
</dbReference>
<dbReference type="GO" id="GO:0007155">
    <property type="term" value="P:cell adhesion"/>
    <property type="evidence" value="ECO:0007669"/>
    <property type="project" value="TreeGrafter"/>
</dbReference>
<evidence type="ECO:0000256" key="1">
    <source>
        <dbReference type="ARBA" id="ARBA00004613"/>
    </source>
</evidence>
<proteinExistence type="inferred from homology"/>
<keyword evidence="11" id="KW-1185">Reference proteome</keyword>